<proteinExistence type="predicted"/>
<dbReference type="EMBL" id="NIDN02000129">
    <property type="protein sequence ID" value="RLL95994.1"/>
    <property type="molecule type" value="Genomic_DNA"/>
</dbReference>
<organism evidence="2 3">
    <name type="scientific">Aspergillus turcosus</name>
    <dbReference type="NCBI Taxonomy" id="1245748"/>
    <lineage>
        <taxon>Eukaryota</taxon>
        <taxon>Fungi</taxon>
        <taxon>Dikarya</taxon>
        <taxon>Ascomycota</taxon>
        <taxon>Pezizomycotina</taxon>
        <taxon>Eurotiomycetes</taxon>
        <taxon>Eurotiomycetidae</taxon>
        <taxon>Eurotiales</taxon>
        <taxon>Aspergillaceae</taxon>
        <taxon>Aspergillus</taxon>
        <taxon>Aspergillus subgen. Fumigati</taxon>
    </lineage>
</organism>
<protein>
    <submittedName>
        <fullName evidence="2">Uncharacterized protein</fullName>
    </submittedName>
</protein>
<comment type="caution">
    <text evidence="2">The sequence shown here is derived from an EMBL/GenBank/DDBJ whole genome shotgun (WGS) entry which is preliminary data.</text>
</comment>
<name>A0A3R7FQZ7_9EURO</name>
<accession>A0A3R7FQZ7</accession>
<evidence type="ECO:0000313" key="2">
    <source>
        <dbReference type="EMBL" id="RLL95994.1"/>
    </source>
</evidence>
<feature type="compositionally biased region" description="Polar residues" evidence="1">
    <location>
        <begin position="9"/>
        <end position="18"/>
    </location>
</feature>
<reference evidence="2 3" key="1">
    <citation type="submission" date="2018-08" db="EMBL/GenBank/DDBJ databases">
        <title>Draft genome sequences of two Aspergillus turcosus clinical strains isolated from bronchoalveolar lavage fluid: one azole-susceptible and the other azole-resistant.</title>
        <authorList>
            <person name="Parent-Michaud M."/>
            <person name="Dufresne P.J."/>
            <person name="Fournier E."/>
            <person name="Martineau C."/>
            <person name="Moreira S."/>
            <person name="Perkins V."/>
            <person name="De Repentigny L."/>
            <person name="Dufresne S.F."/>
        </authorList>
    </citation>
    <scope>NUCLEOTIDE SEQUENCE [LARGE SCALE GENOMIC DNA]</scope>
    <source>
        <strain evidence="2">HMR AF 1038</strain>
    </source>
</reference>
<feature type="region of interest" description="Disordered" evidence="1">
    <location>
        <begin position="1"/>
        <end position="21"/>
    </location>
</feature>
<dbReference type="Proteomes" id="UP000215289">
    <property type="component" value="Unassembled WGS sequence"/>
</dbReference>
<evidence type="ECO:0000313" key="3">
    <source>
        <dbReference type="Proteomes" id="UP000215289"/>
    </source>
</evidence>
<dbReference type="AlphaFoldDB" id="A0A3R7FQZ7"/>
<evidence type="ECO:0000256" key="1">
    <source>
        <dbReference type="SAM" id="MobiDB-lite"/>
    </source>
</evidence>
<dbReference type="Gene3D" id="3.30.559.30">
    <property type="entry name" value="Nonribosomal peptide synthetase, condensation domain"/>
    <property type="match status" value="1"/>
</dbReference>
<sequence length="208" mass="22625">MPSSYSSSNNHPVSTAPSTEVIHRARQITSTFTSATIHKAAWALLPARRTQESGPHIVFGESSTAEASPWTASRTFLGPCVTNIPVRVRPYKPTSLSRTSFNKSKPNTHSLWSMTLSTCATVRHCDALHLLAGRHVTLVVLCNTMTANPFAGELAHFETRVFNAVPRMPHIVSTPKGDGGLGIMLWADSREVSGEMADELLREFGEGL</sequence>
<gene>
    <name evidence="2" type="ORF">CFD26_106288</name>
</gene>
<keyword evidence="3" id="KW-1185">Reference proteome</keyword>